<feature type="transmembrane region" description="Helical" evidence="8">
    <location>
        <begin position="130"/>
        <end position="155"/>
    </location>
</feature>
<proteinExistence type="predicted"/>
<protein>
    <submittedName>
        <fullName evidence="10">PTS sugar transporter subunit IIC</fullName>
    </submittedName>
</protein>
<evidence type="ECO:0000256" key="1">
    <source>
        <dbReference type="ARBA" id="ARBA00004651"/>
    </source>
</evidence>
<name>A0A926F7J4_9FIRM</name>
<feature type="transmembrane region" description="Helical" evidence="8">
    <location>
        <begin position="21"/>
        <end position="47"/>
    </location>
</feature>
<feature type="transmembrane region" description="Helical" evidence="8">
    <location>
        <begin position="248"/>
        <end position="268"/>
    </location>
</feature>
<sequence>MQFLKRKGISLSAKVYFIDALGAMALGLFASLLIGTIFGTIADYVSYEPVSGFLKQMQNYCNLAQGPSMAMAIGTALGAQGLVLFSLCAVGCASSALGGPFGTFIAAVIAAEFGKLVYKETKVDIIVTPTVTIAVGVGVSMLVGPGISAVMKYLGSLIMMFVELKPVLMGALVSAVVGICLTLPISSAAICASLALTGIAGGAATAGCCAQMVGFAVMSFAANKWSGVIAQGLGTSMLQMGNIVKKPVIWLPPTICSLITGALSAAVFKMENPVAIASGMGTCGLVGPIGVLSKTGVGLNDILVVLLLCIVLPAVLTYIIAKIFKHFKIFDDSDLKLDI</sequence>
<keyword evidence="7 8" id="KW-0472">Membrane</keyword>
<comment type="caution">
    <text evidence="10">The sequence shown here is derived from an EMBL/GenBank/DDBJ whole genome shotgun (WGS) entry which is preliminary data.</text>
</comment>
<keyword evidence="2" id="KW-0813">Transport</keyword>
<keyword evidence="4 10" id="KW-0762">Sugar transport</keyword>
<comment type="subcellular location">
    <subcellularLocation>
        <location evidence="1">Cell membrane</location>
        <topology evidence="1">Multi-pass membrane protein</topology>
    </subcellularLocation>
</comment>
<reference evidence="10" key="1">
    <citation type="submission" date="2020-08" db="EMBL/GenBank/DDBJ databases">
        <title>Genome public.</title>
        <authorList>
            <person name="Liu C."/>
            <person name="Sun Q."/>
        </authorList>
    </citation>
    <scope>NUCLEOTIDE SEQUENCE</scope>
    <source>
        <strain evidence="10">NSJ-50</strain>
    </source>
</reference>
<dbReference type="AlphaFoldDB" id="A0A926F7J4"/>
<dbReference type="Proteomes" id="UP000647416">
    <property type="component" value="Unassembled WGS sequence"/>
</dbReference>
<evidence type="ECO:0000256" key="3">
    <source>
        <dbReference type="ARBA" id="ARBA00022475"/>
    </source>
</evidence>
<feature type="transmembrane region" description="Helical" evidence="8">
    <location>
        <begin position="202"/>
        <end position="222"/>
    </location>
</feature>
<dbReference type="GO" id="GO:0009401">
    <property type="term" value="P:phosphoenolpyruvate-dependent sugar phosphotransferase system"/>
    <property type="evidence" value="ECO:0007669"/>
    <property type="project" value="InterPro"/>
</dbReference>
<dbReference type="InterPro" id="IPR003352">
    <property type="entry name" value="PTS_EIIC"/>
</dbReference>
<evidence type="ECO:0000256" key="7">
    <source>
        <dbReference type="ARBA" id="ARBA00023136"/>
    </source>
</evidence>
<accession>A0A926F7J4</accession>
<evidence type="ECO:0000256" key="6">
    <source>
        <dbReference type="ARBA" id="ARBA00022989"/>
    </source>
</evidence>
<dbReference type="GO" id="GO:0008982">
    <property type="term" value="F:protein-N(PI)-phosphohistidine-sugar phosphotransferase activity"/>
    <property type="evidence" value="ECO:0007669"/>
    <property type="project" value="InterPro"/>
</dbReference>
<evidence type="ECO:0000313" key="11">
    <source>
        <dbReference type="Proteomes" id="UP000647416"/>
    </source>
</evidence>
<gene>
    <name evidence="10" type="ORF">H8706_10340</name>
</gene>
<dbReference type="RefSeq" id="WP_262432571.1">
    <property type="nucleotide sequence ID" value="NZ_JACRTE010000018.1"/>
</dbReference>
<keyword evidence="6 8" id="KW-1133">Transmembrane helix</keyword>
<keyword evidence="3" id="KW-1003">Cell membrane</keyword>
<feature type="domain" description="Phosphotransferase system EIIC" evidence="9">
    <location>
        <begin position="19"/>
        <end position="336"/>
    </location>
</feature>
<dbReference type="Pfam" id="PF13303">
    <property type="entry name" value="PTS_EIIC_2"/>
    <property type="match status" value="1"/>
</dbReference>
<keyword evidence="5 8" id="KW-0812">Transmembrane</keyword>
<keyword evidence="11" id="KW-1185">Reference proteome</keyword>
<evidence type="ECO:0000256" key="2">
    <source>
        <dbReference type="ARBA" id="ARBA00022448"/>
    </source>
</evidence>
<dbReference type="EMBL" id="JACRTE010000018">
    <property type="protein sequence ID" value="MBC8597258.1"/>
    <property type="molecule type" value="Genomic_DNA"/>
</dbReference>
<evidence type="ECO:0000256" key="8">
    <source>
        <dbReference type="SAM" id="Phobius"/>
    </source>
</evidence>
<evidence type="ECO:0000259" key="9">
    <source>
        <dbReference type="Pfam" id="PF13303"/>
    </source>
</evidence>
<evidence type="ECO:0000256" key="4">
    <source>
        <dbReference type="ARBA" id="ARBA00022597"/>
    </source>
</evidence>
<organism evidence="10 11">
    <name type="scientific">Qingrenia yutianensis</name>
    <dbReference type="NCBI Taxonomy" id="2763676"/>
    <lineage>
        <taxon>Bacteria</taxon>
        <taxon>Bacillati</taxon>
        <taxon>Bacillota</taxon>
        <taxon>Clostridia</taxon>
        <taxon>Eubacteriales</taxon>
        <taxon>Oscillospiraceae</taxon>
        <taxon>Qingrenia</taxon>
    </lineage>
</organism>
<evidence type="ECO:0000313" key="10">
    <source>
        <dbReference type="EMBL" id="MBC8597258.1"/>
    </source>
</evidence>
<evidence type="ECO:0000256" key="5">
    <source>
        <dbReference type="ARBA" id="ARBA00022692"/>
    </source>
</evidence>
<feature type="transmembrane region" description="Helical" evidence="8">
    <location>
        <begin position="302"/>
        <end position="321"/>
    </location>
</feature>
<feature type="transmembrane region" description="Helical" evidence="8">
    <location>
        <begin position="167"/>
        <end position="196"/>
    </location>
</feature>
<dbReference type="GO" id="GO:0005886">
    <property type="term" value="C:plasma membrane"/>
    <property type="evidence" value="ECO:0007669"/>
    <property type="project" value="UniProtKB-SubCell"/>
</dbReference>